<dbReference type="EMBL" id="FOYP01000001">
    <property type="protein sequence ID" value="SFR46157.1"/>
    <property type="molecule type" value="Genomic_DNA"/>
</dbReference>
<dbReference type="InterPro" id="IPR036691">
    <property type="entry name" value="Endo/exonu/phosph_ase_sf"/>
</dbReference>
<keyword evidence="2" id="KW-0378">Hydrolase</keyword>
<evidence type="ECO:0000313" key="2">
    <source>
        <dbReference type="EMBL" id="SFR46157.1"/>
    </source>
</evidence>
<protein>
    <submittedName>
        <fullName evidence="2">Endonuclease/Exonuclease/phosphatase family protein</fullName>
    </submittedName>
</protein>
<dbReference type="AlphaFoldDB" id="A0A1I6GVT9"/>
<keyword evidence="3" id="KW-1185">Reference proteome</keyword>
<dbReference type="STRING" id="390270.SAMN04488005_2218"/>
<accession>A0A1I6GVT9</accession>
<dbReference type="Proteomes" id="UP000199478">
    <property type="component" value="Unassembled WGS sequence"/>
</dbReference>
<feature type="domain" description="Endonuclease/exonuclease/phosphatase" evidence="1">
    <location>
        <begin position="39"/>
        <end position="302"/>
    </location>
</feature>
<keyword evidence="2" id="KW-0255">Endonuclease</keyword>
<dbReference type="GO" id="GO:0004519">
    <property type="term" value="F:endonuclease activity"/>
    <property type="evidence" value="ECO:0007669"/>
    <property type="project" value="UniProtKB-KW"/>
</dbReference>
<keyword evidence="2" id="KW-0269">Exonuclease</keyword>
<dbReference type="GO" id="GO:0004527">
    <property type="term" value="F:exonuclease activity"/>
    <property type="evidence" value="ECO:0007669"/>
    <property type="project" value="UniProtKB-KW"/>
</dbReference>
<dbReference type="Gene3D" id="3.60.10.10">
    <property type="entry name" value="Endonuclease/exonuclease/phosphatase"/>
    <property type="match status" value="1"/>
</dbReference>
<dbReference type="InterPro" id="IPR005135">
    <property type="entry name" value="Endo/exonuclease/phosphatase"/>
</dbReference>
<reference evidence="3" key="1">
    <citation type="submission" date="2016-10" db="EMBL/GenBank/DDBJ databases">
        <authorList>
            <person name="Varghese N."/>
            <person name="Submissions S."/>
        </authorList>
    </citation>
    <scope>NUCLEOTIDE SEQUENCE [LARGE SCALE GENOMIC DNA]</scope>
    <source>
        <strain evidence="3">DSM 26879</strain>
    </source>
</reference>
<sequence length="325" mass="34778">MILLCLPHPGLAQTIRVATYAAPLSRAGPGLLLRDIHKGDDPQITAIAQVIRATAPDVLVLTDFDYDHDGIALAAFAQLLGPEYVHQFAGPSNAGLPTGLDLDGDNRRGDARDAQGYGEFAGDGAIAVLSRWPLGAVTDYSPLRWRDLPGATLPPMTDQVAAVQRLSSTSHWVVPVLLPDGPLNLFAFAATPPVFDGPEDRNGLRNRDELRLWTAVLDGGLGQVPADFVIAGNANLDPLAGDGLRDAMAAFLADQRLQDPLAEIATAAWSDRPELGELRVSYVLPVQSWRVVDAGVQRPPPDDPSLDDRSLGAGPHWLVWVDIAR</sequence>
<evidence type="ECO:0000313" key="3">
    <source>
        <dbReference type="Proteomes" id="UP000199478"/>
    </source>
</evidence>
<gene>
    <name evidence="2" type="ORF">SAMN04488005_2218</name>
</gene>
<keyword evidence="2" id="KW-0540">Nuclease</keyword>
<dbReference type="Pfam" id="PF03372">
    <property type="entry name" value="Exo_endo_phos"/>
    <property type="match status" value="1"/>
</dbReference>
<proteinExistence type="predicted"/>
<evidence type="ECO:0000259" key="1">
    <source>
        <dbReference type="Pfam" id="PF03372"/>
    </source>
</evidence>
<dbReference type="SUPFAM" id="SSF56219">
    <property type="entry name" value="DNase I-like"/>
    <property type="match status" value="1"/>
</dbReference>
<name>A0A1I6GVT9_9RHOB</name>
<organism evidence="2 3">
    <name type="scientific">Yoonia tamlensis</name>
    <dbReference type="NCBI Taxonomy" id="390270"/>
    <lineage>
        <taxon>Bacteria</taxon>
        <taxon>Pseudomonadati</taxon>
        <taxon>Pseudomonadota</taxon>
        <taxon>Alphaproteobacteria</taxon>
        <taxon>Rhodobacterales</taxon>
        <taxon>Paracoccaceae</taxon>
        <taxon>Yoonia</taxon>
    </lineage>
</organism>